<accession>A0ACA9RXS9</accession>
<evidence type="ECO:0000313" key="2">
    <source>
        <dbReference type="Proteomes" id="UP000789920"/>
    </source>
</evidence>
<dbReference type="EMBL" id="CAJVQC010078340">
    <property type="protein sequence ID" value="CAG8816263.1"/>
    <property type="molecule type" value="Genomic_DNA"/>
</dbReference>
<protein>
    <submittedName>
        <fullName evidence="1">24761_t:CDS:1</fullName>
    </submittedName>
</protein>
<organism evidence="1 2">
    <name type="scientific">Racocetra persica</name>
    <dbReference type="NCBI Taxonomy" id="160502"/>
    <lineage>
        <taxon>Eukaryota</taxon>
        <taxon>Fungi</taxon>
        <taxon>Fungi incertae sedis</taxon>
        <taxon>Mucoromycota</taxon>
        <taxon>Glomeromycotina</taxon>
        <taxon>Glomeromycetes</taxon>
        <taxon>Diversisporales</taxon>
        <taxon>Gigasporaceae</taxon>
        <taxon>Racocetra</taxon>
    </lineage>
</organism>
<keyword evidence="2" id="KW-1185">Reference proteome</keyword>
<proteinExistence type="predicted"/>
<reference evidence="1" key="1">
    <citation type="submission" date="2021-06" db="EMBL/GenBank/DDBJ databases">
        <authorList>
            <person name="Kallberg Y."/>
            <person name="Tangrot J."/>
            <person name="Rosling A."/>
        </authorList>
    </citation>
    <scope>NUCLEOTIDE SEQUENCE</scope>
    <source>
        <strain evidence="1">MA461A</strain>
    </source>
</reference>
<name>A0ACA9RXS9_9GLOM</name>
<gene>
    <name evidence="1" type="ORF">RPERSI_LOCUS24417</name>
</gene>
<feature type="non-terminal residue" evidence="1">
    <location>
        <position position="1"/>
    </location>
</feature>
<dbReference type="Proteomes" id="UP000789920">
    <property type="component" value="Unassembled WGS sequence"/>
</dbReference>
<sequence length="77" mass="8795">KEYTVIDHPTEVYRIPNTHECIDGNQPFHLIINIDTRQKPDPTNPKVSFLDDKKIIREDLLSQILVACADALSLIPN</sequence>
<evidence type="ECO:0000313" key="1">
    <source>
        <dbReference type="EMBL" id="CAG8816263.1"/>
    </source>
</evidence>
<comment type="caution">
    <text evidence="1">The sequence shown here is derived from an EMBL/GenBank/DDBJ whole genome shotgun (WGS) entry which is preliminary data.</text>
</comment>
<feature type="non-terminal residue" evidence="1">
    <location>
        <position position="77"/>
    </location>
</feature>